<evidence type="ECO:0000256" key="3">
    <source>
        <dbReference type="SAM" id="SignalP"/>
    </source>
</evidence>
<evidence type="ECO:0000313" key="4">
    <source>
        <dbReference type="EMBL" id="UXY37907.1"/>
    </source>
</evidence>
<dbReference type="EC" id="3.4.16.4" evidence="4"/>
<evidence type="ECO:0000313" key="5">
    <source>
        <dbReference type="Proteomes" id="UP001060733"/>
    </source>
</evidence>
<sequence length="536" mass="55703">MAGSGRGRGAWRRALAAGLCLCLPLLLTGACTGTLGTPARADGAPIDPRIQQIMDKPVYRHGQFGLLVVDPATGRTVTSLNPERLFVPGSTTKLFTVSSAWDTFGGAHRTTTPVYARGRIGDGALDGNLVLVASGDLTMGGRTKPNGTLDYRPVDHTYADALPGLAQLTPENPLAGLDDMARQVRARGITHVRGDVVVDNRLFAPDPALTTDPDPMIVNDNLIDILSTPTTPGERASFTWRPRTARNSVRYRVTTVAAGKPTAITATTGADGVITVSGTLAADADPWLVTTPIADPAAFARTAFIEALERAGVTVDAPATGPDPAPPADTPGGDPVARLVSVPFEQEATLILKVSHNLGADLMVCLLAVRRGSRNCQDGFASIKAFDDKAGVDPAQASQADGEGGVPGDAFTPRAYMPLLTYWLNGPDATRFREALPVLGVSGDLALFGADSPARGKVFAKTGTRADGNDLTGQVLVASRAMAGYLDAGGGRYRLFAVVFNDSMAATADDVLSVAKDIARISELLQQDAAGAGSGP</sequence>
<keyword evidence="3" id="KW-0732">Signal</keyword>
<dbReference type="GO" id="GO:0009002">
    <property type="term" value="F:serine-type D-Ala-D-Ala carboxypeptidase activity"/>
    <property type="evidence" value="ECO:0007669"/>
    <property type="project" value="UniProtKB-EC"/>
</dbReference>
<dbReference type="Proteomes" id="UP001060733">
    <property type="component" value="Chromosome"/>
</dbReference>
<proteinExistence type="inferred from homology"/>
<protein>
    <submittedName>
        <fullName evidence="4">D-alanyl-D-alanine carboxypeptidase/D-alanyl-D-alanine-endopeptidase</fullName>
        <ecNumber evidence="4">3.4.16.4</ecNumber>
    </submittedName>
</protein>
<keyword evidence="4" id="KW-0645">Protease</keyword>
<dbReference type="EMBL" id="CP106795">
    <property type="protein sequence ID" value="UXY37907.1"/>
    <property type="molecule type" value="Genomic_DNA"/>
</dbReference>
<dbReference type="Gene3D" id="3.50.80.20">
    <property type="entry name" value="D-Ala-D-Ala carboxypeptidase C, peptidase S13"/>
    <property type="match status" value="1"/>
</dbReference>
<accession>A0ABY6EU37</accession>
<dbReference type="PANTHER" id="PTHR30023:SF0">
    <property type="entry name" value="PENICILLIN-SENSITIVE CARBOXYPEPTIDASE A"/>
    <property type="match status" value="1"/>
</dbReference>
<keyword evidence="2 4" id="KW-0378">Hydrolase</keyword>
<name>A0ABY6EU37_9ACTN</name>
<gene>
    <name evidence="4" type="primary">dacB</name>
    <name evidence="4" type="ORF">N8I86_26135</name>
</gene>
<keyword evidence="5" id="KW-1185">Reference proteome</keyword>
<keyword evidence="4" id="KW-0121">Carboxypeptidase</keyword>
<dbReference type="Pfam" id="PF02113">
    <property type="entry name" value="Peptidase_S13"/>
    <property type="match status" value="1"/>
</dbReference>
<reference evidence="4" key="1">
    <citation type="submission" date="2022-10" db="EMBL/GenBank/DDBJ databases">
        <authorList>
            <person name="Mo P."/>
        </authorList>
    </citation>
    <scope>NUCLEOTIDE SEQUENCE</scope>
    <source>
        <strain evidence="4">HUAS 14-6</strain>
    </source>
</reference>
<dbReference type="Gene3D" id="3.40.710.10">
    <property type="entry name" value="DD-peptidase/beta-lactamase superfamily"/>
    <property type="match status" value="1"/>
</dbReference>
<comment type="similarity">
    <text evidence="1">Belongs to the peptidase S13 family.</text>
</comment>
<dbReference type="SUPFAM" id="SSF56601">
    <property type="entry name" value="beta-lactamase/transpeptidase-like"/>
    <property type="match status" value="1"/>
</dbReference>
<dbReference type="InterPro" id="IPR000667">
    <property type="entry name" value="Peptidase_S13"/>
</dbReference>
<dbReference type="PANTHER" id="PTHR30023">
    <property type="entry name" value="D-ALANYL-D-ALANINE CARBOXYPEPTIDASE"/>
    <property type="match status" value="1"/>
</dbReference>
<feature type="signal peptide" evidence="3">
    <location>
        <begin position="1"/>
        <end position="29"/>
    </location>
</feature>
<evidence type="ECO:0000256" key="1">
    <source>
        <dbReference type="ARBA" id="ARBA00006096"/>
    </source>
</evidence>
<dbReference type="NCBIfam" id="TIGR00666">
    <property type="entry name" value="PBP4"/>
    <property type="match status" value="1"/>
</dbReference>
<dbReference type="PROSITE" id="PS51257">
    <property type="entry name" value="PROKAR_LIPOPROTEIN"/>
    <property type="match status" value="1"/>
</dbReference>
<dbReference type="RefSeq" id="WP_263278838.1">
    <property type="nucleotide sequence ID" value="NZ_CP106795.1"/>
</dbReference>
<dbReference type="InterPro" id="IPR012338">
    <property type="entry name" value="Beta-lactam/transpept-like"/>
</dbReference>
<feature type="chain" id="PRO_5047155000" evidence="3">
    <location>
        <begin position="30"/>
        <end position="536"/>
    </location>
</feature>
<organism evidence="4 5">
    <name type="scientific">Streptomyces albidocamelliae</name>
    <dbReference type="NCBI Taxonomy" id="2981135"/>
    <lineage>
        <taxon>Bacteria</taxon>
        <taxon>Bacillati</taxon>
        <taxon>Actinomycetota</taxon>
        <taxon>Actinomycetes</taxon>
        <taxon>Kitasatosporales</taxon>
        <taxon>Streptomycetaceae</taxon>
        <taxon>Streptomyces</taxon>
    </lineage>
</organism>
<evidence type="ECO:0000256" key="2">
    <source>
        <dbReference type="ARBA" id="ARBA00022801"/>
    </source>
</evidence>